<feature type="transmembrane region" description="Helical" evidence="7">
    <location>
        <begin position="46"/>
        <end position="71"/>
    </location>
</feature>
<dbReference type="GO" id="GO:0005548">
    <property type="term" value="F:phospholipid transporter activity"/>
    <property type="evidence" value="ECO:0007669"/>
    <property type="project" value="TreeGrafter"/>
</dbReference>
<keyword evidence="7" id="KW-1003">Cell membrane</keyword>
<dbReference type="PANTHER" id="PTHR30188">
    <property type="entry name" value="ABC TRANSPORTER PERMEASE PROTEIN-RELATED"/>
    <property type="match status" value="1"/>
</dbReference>
<dbReference type="OrthoDB" id="9806241at2"/>
<feature type="transmembrane region" description="Helical" evidence="7">
    <location>
        <begin position="147"/>
        <end position="177"/>
    </location>
</feature>
<evidence type="ECO:0000313" key="9">
    <source>
        <dbReference type="Proteomes" id="UP000254601"/>
    </source>
</evidence>
<evidence type="ECO:0000256" key="5">
    <source>
        <dbReference type="ARBA" id="ARBA00022989"/>
    </source>
</evidence>
<comment type="similarity">
    <text evidence="2 7">Belongs to the MlaE permease family.</text>
</comment>
<evidence type="ECO:0000256" key="7">
    <source>
        <dbReference type="RuleBase" id="RU362044"/>
    </source>
</evidence>
<keyword evidence="7" id="KW-0997">Cell inner membrane</keyword>
<feature type="transmembrane region" description="Helical" evidence="7">
    <location>
        <begin position="12"/>
        <end position="34"/>
    </location>
</feature>
<keyword evidence="9" id="KW-1185">Reference proteome</keyword>
<dbReference type="RefSeq" id="WP_115306090.1">
    <property type="nucleotide sequence ID" value="NZ_UHIC01000001.1"/>
</dbReference>
<evidence type="ECO:0000256" key="6">
    <source>
        <dbReference type="ARBA" id="ARBA00023136"/>
    </source>
</evidence>
<keyword evidence="5 7" id="KW-1133">Transmembrane helix</keyword>
<reference evidence="8 9" key="1">
    <citation type="submission" date="2018-06" db="EMBL/GenBank/DDBJ databases">
        <authorList>
            <consortium name="Pathogen Informatics"/>
            <person name="Doyle S."/>
        </authorList>
    </citation>
    <scope>NUCLEOTIDE SEQUENCE [LARGE SCALE GENOMIC DNA]</scope>
    <source>
        <strain evidence="8 9">NCTC13337</strain>
    </source>
</reference>
<dbReference type="AlphaFoldDB" id="A0A380MY25"/>
<evidence type="ECO:0000313" key="8">
    <source>
        <dbReference type="EMBL" id="SUO96591.1"/>
    </source>
</evidence>
<dbReference type="Pfam" id="PF02405">
    <property type="entry name" value="MlaE"/>
    <property type="match status" value="1"/>
</dbReference>
<dbReference type="Proteomes" id="UP000254601">
    <property type="component" value="Unassembled WGS sequence"/>
</dbReference>
<keyword evidence="6 7" id="KW-0472">Membrane</keyword>
<accession>A0A380MY25</accession>
<organism evidence="8 9">
    <name type="scientific">Suttonella ornithocola</name>
    <dbReference type="NCBI Taxonomy" id="279832"/>
    <lineage>
        <taxon>Bacteria</taxon>
        <taxon>Pseudomonadati</taxon>
        <taxon>Pseudomonadota</taxon>
        <taxon>Gammaproteobacteria</taxon>
        <taxon>Cardiobacteriales</taxon>
        <taxon>Cardiobacteriaceae</taxon>
        <taxon>Suttonella</taxon>
    </lineage>
</organism>
<sequence length="260" mass="27663">MSNLLHFFGKRLLSALLRIGNFFLFSCQLLRFSLSIFRQPQLLVRALYNSGVLSLPIIMVSGLFVGMVLALQAFVNMSTFGAQTSTSTLVALSLMRELGSVVTALLFAGRAGSAITAEIGLMKTTEQLSAMEMMGIEPIAQVGVPRFFGALIAVPLLVVIFVAIAMVGAYAVGVPHLGLDGASFWGQLQRIVSFHENIFLGMIVKGIVFGFLCASIAVFEGFVAPPTAQGLGRATTKTVVISSLAILAADFLLTSVMFGM</sequence>
<dbReference type="NCBIfam" id="TIGR00056">
    <property type="entry name" value="MlaE family lipid ABC transporter permease subunit"/>
    <property type="match status" value="1"/>
</dbReference>
<feature type="transmembrane region" description="Helical" evidence="7">
    <location>
        <begin position="198"/>
        <end position="219"/>
    </location>
</feature>
<gene>
    <name evidence="8" type="primary">mlaE</name>
    <name evidence="8" type="ORF">NCTC13337_01927</name>
</gene>
<evidence type="ECO:0000256" key="1">
    <source>
        <dbReference type="ARBA" id="ARBA00004141"/>
    </source>
</evidence>
<dbReference type="InterPro" id="IPR003453">
    <property type="entry name" value="ABC_MlaE_roteobac"/>
</dbReference>
<dbReference type="GO" id="GO:0043190">
    <property type="term" value="C:ATP-binding cassette (ABC) transporter complex"/>
    <property type="evidence" value="ECO:0007669"/>
    <property type="project" value="InterPro"/>
</dbReference>
<dbReference type="EMBL" id="UHIC01000001">
    <property type="protein sequence ID" value="SUO96591.1"/>
    <property type="molecule type" value="Genomic_DNA"/>
</dbReference>
<keyword evidence="3" id="KW-0813">Transport</keyword>
<evidence type="ECO:0000256" key="3">
    <source>
        <dbReference type="ARBA" id="ARBA00022448"/>
    </source>
</evidence>
<feature type="transmembrane region" description="Helical" evidence="7">
    <location>
        <begin position="239"/>
        <end position="259"/>
    </location>
</feature>
<proteinExistence type="inferred from homology"/>
<name>A0A380MY25_9GAMM</name>
<protein>
    <submittedName>
        <fullName evidence="8">Probable phospholipid ABC transporter permease protein mlaE</fullName>
    </submittedName>
</protein>
<keyword evidence="4 7" id="KW-0812">Transmembrane</keyword>
<dbReference type="PANTHER" id="PTHR30188:SF4">
    <property type="entry name" value="PROTEIN TRIGALACTOSYLDIACYLGLYCEROL 1, CHLOROPLASTIC"/>
    <property type="match status" value="1"/>
</dbReference>
<evidence type="ECO:0000256" key="2">
    <source>
        <dbReference type="ARBA" id="ARBA00007556"/>
    </source>
</evidence>
<dbReference type="InterPro" id="IPR030802">
    <property type="entry name" value="Permease_MalE"/>
</dbReference>
<comment type="subcellular location">
    <subcellularLocation>
        <location evidence="7">Cell inner membrane</location>
        <topology evidence="7">Multi-pass membrane protein</topology>
    </subcellularLocation>
    <subcellularLocation>
        <location evidence="1">Membrane</location>
        <topology evidence="1">Multi-pass membrane protein</topology>
    </subcellularLocation>
</comment>
<evidence type="ECO:0000256" key="4">
    <source>
        <dbReference type="ARBA" id="ARBA00022692"/>
    </source>
</evidence>